<dbReference type="Gene3D" id="3.40.1350.10">
    <property type="match status" value="1"/>
</dbReference>
<dbReference type="EMBL" id="BK015795">
    <property type="protein sequence ID" value="DAE25208.1"/>
    <property type="molecule type" value="Genomic_DNA"/>
</dbReference>
<proteinExistence type="predicted"/>
<organism evidence="1">
    <name type="scientific">Siphoviridae sp. ctWWc42</name>
    <dbReference type="NCBI Taxonomy" id="2826361"/>
    <lineage>
        <taxon>Viruses</taxon>
        <taxon>Duplodnaviria</taxon>
        <taxon>Heunggongvirae</taxon>
        <taxon>Uroviricota</taxon>
        <taxon>Caudoviricetes</taxon>
    </lineage>
</organism>
<reference evidence="1" key="1">
    <citation type="journal article" date="2021" name="Proc. Natl. Acad. Sci. U.S.A.">
        <title>A Catalog of Tens of Thousands of Viruses from Human Metagenomes Reveals Hidden Associations with Chronic Diseases.</title>
        <authorList>
            <person name="Tisza M.J."/>
            <person name="Buck C.B."/>
        </authorList>
    </citation>
    <scope>NUCLEOTIDE SEQUENCE</scope>
    <source>
        <strain evidence="1">CtWWc42</strain>
    </source>
</reference>
<dbReference type="InterPro" id="IPR011856">
    <property type="entry name" value="tRNA_endonuc-like_dom_sf"/>
</dbReference>
<dbReference type="GO" id="GO:0003676">
    <property type="term" value="F:nucleic acid binding"/>
    <property type="evidence" value="ECO:0007669"/>
    <property type="project" value="InterPro"/>
</dbReference>
<sequence>MFPGSIVTKLDGAQGIPDLLILYKDRWATLECKKDSKAHHQPNQDYYVEKMNGMSFSRFIFPENKKEVLNELRQSFES</sequence>
<protein>
    <submittedName>
        <fullName evidence="1">Hydrolase</fullName>
    </submittedName>
</protein>
<evidence type="ECO:0000313" key="1">
    <source>
        <dbReference type="EMBL" id="DAE25208.1"/>
    </source>
</evidence>
<accession>A0A8S5R1I3</accession>
<name>A0A8S5R1I3_9CAUD</name>
<dbReference type="GO" id="GO:0016787">
    <property type="term" value="F:hydrolase activity"/>
    <property type="evidence" value="ECO:0007669"/>
    <property type="project" value="UniProtKB-KW"/>
</dbReference>
<keyword evidence="1" id="KW-0378">Hydrolase</keyword>